<accession>A0A1X1DHD0</accession>
<dbReference type="GO" id="GO:0044780">
    <property type="term" value="P:bacterial-type flagellum assembly"/>
    <property type="evidence" value="ECO:0007669"/>
    <property type="project" value="InterPro"/>
</dbReference>
<evidence type="ECO:0000256" key="3">
    <source>
        <dbReference type="ARBA" id="ARBA00022795"/>
    </source>
</evidence>
<sequence length="147" mass="16438">MESLQATLTRLQETLSELDGVLAEEIKQLSGATIHPVSLQHLSDMKSRLLATVAWHDEQRKQQEDRLQLFAPYQPQPALAAQWSVMLPMIKRASEMNQQTRQLLEMHLQRARHLTCAIDKTAAAPGLYTAGGQSDSNGSTRAYDITI</sequence>
<gene>
    <name evidence="4" type="ORF">C2E15_00375</name>
</gene>
<dbReference type="Proteomes" id="UP000238365">
    <property type="component" value="Chromosome"/>
</dbReference>
<dbReference type="KEGG" id="pgz:C2E15_00375"/>
<dbReference type="AlphaFoldDB" id="A0A1X1DHD0"/>
<evidence type="ECO:0000313" key="5">
    <source>
        <dbReference type="Proteomes" id="UP000238365"/>
    </source>
</evidence>
<keyword evidence="3" id="KW-1005">Bacterial flagellum biogenesis</keyword>
<organism evidence="4 5">
    <name type="scientific">Mixta gaviniae</name>
    <dbReference type="NCBI Taxonomy" id="665914"/>
    <lineage>
        <taxon>Bacteria</taxon>
        <taxon>Pseudomonadati</taxon>
        <taxon>Pseudomonadota</taxon>
        <taxon>Gammaproteobacteria</taxon>
        <taxon>Enterobacterales</taxon>
        <taxon>Erwiniaceae</taxon>
        <taxon>Mixta</taxon>
    </lineage>
</organism>
<dbReference type="SUPFAM" id="SSF140566">
    <property type="entry name" value="FlgN-like"/>
    <property type="match status" value="1"/>
</dbReference>
<evidence type="ECO:0008006" key="6">
    <source>
        <dbReference type="Google" id="ProtNLM"/>
    </source>
</evidence>
<dbReference type="InterPro" id="IPR007809">
    <property type="entry name" value="FlgN-like"/>
</dbReference>
<comment type="function">
    <text evidence="1">Required for the efficient initiation of filament assembly.</text>
</comment>
<evidence type="ECO:0000256" key="1">
    <source>
        <dbReference type="ARBA" id="ARBA00002397"/>
    </source>
</evidence>
<keyword evidence="5" id="KW-1185">Reference proteome</keyword>
<protein>
    <recommendedName>
        <fullName evidence="6">Flagellar biosynthesis protein FlgN</fullName>
    </recommendedName>
</protein>
<dbReference type="OrthoDB" id="6480873at2"/>
<dbReference type="EMBL" id="CP026377">
    <property type="protein sequence ID" value="AUX91701.1"/>
    <property type="molecule type" value="Genomic_DNA"/>
</dbReference>
<dbReference type="Pfam" id="PF05130">
    <property type="entry name" value="FlgN"/>
    <property type="match status" value="1"/>
</dbReference>
<dbReference type="InterPro" id="IPR036679">
    <property type="entry name" value="FlgN-like_sf"/>
</dbReference>
<reference evidence="4 5" key="1">
    <citation type="submission" date="2018-01" db="EMBL/GenBank/DDBJ databases">
        <title>Complete and assembled Genome of Pantoea gaviniae DSM22758T.</title>
        <authorList>
            <person name="Stevens M.J.A."/>
            <person name="Zurfluh K."/>
            <person name="Stephan R."/>
        </authorList>
    </citation>
    <scope>NUCLEOTIDE SEQUENCE [LARGE SCALE GENOMIC DNA]</scope>
    <source>
        <strain evidence="4 5">DSM 22758</strain>
    </source>
</reference>
<name>A0A1X1DHD0_9GAMM</name>
<dbReference type="RefSeq" id="WP_104955643.1">
    <property type="nucleotide sequence ID" value="NZ_CP026377.1"/>
</dbReference>
<evidence type="ECO:0000256" key="2">
    <source>
        <dbReference type="ARBA" id="ARBA00007703"/>
    </source>
</evidence>
<dbReference type="Gene3D" id="1.20.58.300">
    <property type="entry name" value="FlgN-like"/>
    <property type="match status" value="1"/>
</dbReference>
<comment type="similarity">
    <text evidence="2">Belongs to the FlgN family.</text>
</comment>
<proteinExistence type="inferred from homology"/>
<evidence type="ECO:0000313" key="4">
    <source>
        <dbReference type="EMBL" id="AUX91701.1"/>
    </source>
</evidence>